<evidence type="ECO:0000256" key="3">
    <source>
        <dbReference type="ARBA" id="ARBA00022896"/>
    </source>
</evidence>
<name>A0ABY7GRQ0_9BACT</name>
<organism evidence="8 9">
    <name type="scientific">Nannocystis punicea</name>
    <dbReference type="NCBI Taxonomy" id="2995304"/>
    <lineage>
        <taxon>Bacteria</taxon>
        <taxon>Pseudomonadati</taxon>
        <taxon>Myxococcota</taxon>
        <taxon>Polyangia</taxon>
        <taxon>Nannocystales</taxon>
        <taxon>Nannocystaceae</taxon>
        <taxon>Nannocystis</taxon>
    </lineage>
</organism>
<evidence type="ECO:0000256" key="1">
    <source>
        <dbReference type="ARBA" id="ARBA00001961"/>
    </source>
</evidence>
<dbReference type="InterPro" id="IPR045054">
    <property type="entry name" value="P4HA-like"/>
</dbReference>
<dbReference type="PANTHER" id="PTHR10869">
    <property type="entry name" value="PROLYL 4-HYDROXYLASE ALPHA SUBUNIT"/>
    <property type="match status" value="1"/>
</dbReference>
<keyword evidence="9" id="KW-1185">Reference proteome</keyword>
<dbReference type="InterPro" id="IPR044862">
    <property type="entry name" value="Pro_4_hyd_alph_FE2OG_OXY"/>
</dbReference>
<keyword evidence="2" id="KW-0479">Metal-binding</keyword>
<dbReference type="InterPro" id="IPR006620">
    <property type="entry name" value="Pro_4_hyd_alph"/>
</dbReference>
<sequence length="195" mass="22031">MYHRSLDLSHPPVWTVDDVLTASECVALIDHIESLGPVRAPVTMLRAPVLRPVLRDNKRVILDDPELAALLFERARPAVPPRIGPMTVLGLSERLHCYRYDPGERFAPHFDGACVRADDEYSLLTFMIYLNDDFTGGETHFLHLEQSVVPRTGLGVLFQHRLLHEARAVASGRKYVVRSDILYKGPRAPRDRSSL</sequence>
<proteinExistence type="predicted"/>
<accession>A0ABY7GRQ0</accession>
<dbReference type="PANTHER" id="PTHR10869:SF236">
    <property type="entry name" value="PROLYL 4-HYDROXYLASE ALPHA SUBUNIT DOMAIN-CONTAINING PROTEIN"/>
    <property type="match status" value="1"/>
</dbReference>
<evidence type="ECO:0000313" key="8">
    <source>
        <dbReference type="EMBL" id="WAS89623.1"/>
    </source>
</evidence>
<dbReference type="SMART" id="SM00702">
    <property type="entry name" value="P4Hc"/>
    <property type="match status" value="1"/>
</dbReference>
<evidence type="ECO:0000256" key="2">
    <source>
        <dbReference type="ARBA" id="ARBA00022723"/>
    </source>
</evidence>
<protein>
    <submittedName>
        <fullName evidence="8">2OG-Fe(II) oxygenase</fullName>
    </submittedName>
</protein>
<evidence type="ECO:0000256" key="6">
    <source>
        <dbReference type="ARBA" id="ARBA00023004"/>
    </source>
</evidence>
<gene>
    <name evidence="8" type="ORF">O0S08_25800</name>
</gene>
<evidence type="ECO:0000259" key="7">
    <source>
        <dbReference type="PROSITE" id="PS51471"/>
    </source>
</evidence>
<evidence type="ECO:0000256" key="5">
    <source>
        <dbReference type="ARBA" id="ARBA00023002"/>
    </source>
</evidence>
<dbReference type="Gene3D" id="2.60.120.620">
    <property type="entry name" value="q2cbj1_9rhob like domain"/>
    <property type="match status" value="1"/>
</dbReference>
<keyword evidence="3" id="KW-0847">Vitamin C</keyword>
<reference evidence="8" key="1">
    <citation type="submission" date="2022-11" db="EMBL/GenBank/DDBJ databases">
        <title>Minimal conservation of predation-associated metabolite biosynthetic gene clusters underscores biosynthetic potential of Myxococcota including descriptions for ten novel species: Archangium lansinium sp. nov., Myxococcus landrumus sp. nov., Nannocystis bai.</title>
        <authorList>
            <person name="Ahearne A."/>
            <person name="Stevens C."/>
            <person name="Dowd S."/>
        </authorList>
    </citation>
    <scope>NUCLEOTIDE SEQUENCE</scope>
    <source>
        <strain evidence="8">Fl3</strain>
    </source>
</reference>
<keyword evidence="5" id="KW-0560">Oxidoreductase</keyword>
<comment type="cofactor">
    <cofactor evidence="1">
        <name>L-ascorbate</name>
        <dbReference type="ChEBI" id="CHEBI:38290"/>
    </cofactor>
</comment>
<dbReference type="Pfam" id="PF13640">
    <property type="entry name" value="2OG-FeII_Oxy_3"/>
    <property type="match status" value="1"/>
</dbReference>
<dbReference type="InterPro" id="IPR005123">
    <property type="entry name" value="Oxoglu/Fe-dep_dioxygenase_dom"/>
</dbReference>
<dbReference type="PROSITE" id="PS51471">
    <property type="entry name" value="FE2OG_OXY"/>
    <property type="match status" value="1"/>
</dbReference>
<dbReference type="Proteomes" id="UP001164459">
    <property type="component" value="Chromosome"/>
</dbReference>
<keyword evidence="6" id="KW-0408">Iron</keyword>
<dbReference type="EMBL" id="CP114040">
    <property type="protein sequence ID" value="WAS89623.1"/>
    <property type="molecule type" value="Genomic_DNA"/>
</dbReference>
<keyword evidence="4" id="KW-0223">Dioxygenase</keyword>
<feature type="domain" description="Fe2OG dioxygenase" evidence="7">
    <location>
        <begin position="84"/>
        <end position="195"/>
    </location>
</feature>
<dbReference type="RefSeq" id="WP_269031934.1">
    <property type="nucleotide sequence ID" value="NZ_CP114040.1"/>
</dbReference>
<evidence type="ECO:0000256" key="4">
    <source>
        <dbReference type="ARBA" id="ARBA00022964"/>
    </source>
</evidence>
<evidence type="ECO:0000313" key="9">
    <source>
        <dbReference type="Proteomes" id="UP001164459"/>
    </source>
</evidence>